<dbReference type="Proteomes" id="UP000271889">
    <property type="component" value="Unassembled WGS sequence"/>
</dbReference>
<feature type="domain" description="Ig-like" evidence="4">
    <location>
        <begin position="27"/>
        <end position="66"/>
    </location>
</feature>
<dbReference type="Gene3D" id="2.60.40.10">
    <property type="entry name" value="Immunoglobulins"/>
    <property type="match status" value="1"/>
</dbReference>
<protein>
    <recommendedName>
        <fullName evidence="4">Ig-like domain-containing protein</fullName>
    </recommendedName>
</protein>
<gene>
    <name evidence="5" type="ORF">CGOC_LOCUS5418</name>
</gene>
<accession>A0A3P6S5H8</accession>
<dbReference type="InterPro" id="IPR013783">
    <property type="entry name" value="Ig-like_fold"/>
</dbReference>
<proteinExistence type="predicted"/>
<dbReference type="EMBL" id="UYRV01016459">
    <property type="protein sequence ID" value="VDK62025.1"/>
    <property type="molecule type" value="Genomic_DNA"/>
</dbReference>
<keyword evidence="2" id="KW-1015">Disulfide bond</keyword>
<dbReference type="Pfam" id="PF07679">
    <property type="entry name" value="I-set"/>
    <property type="match status" value="1"/>
</dbReference>
<dbReference type="AlphaFoldDB" id="A0A3P6S5H8"/>
<evidence type="ECO:0000256" key="2">
    <source>
        <dbReference type="ARBA" id="ARBA00023157"/>
    </source>
</evidence>
<name>A0A3P6S5H8_CYLGO</name>
<organism evidence="5 6">
    <name type="scientific">Cylicostephanus goldi</name>
    <name type="common">Nematode worm</name>
    <dbReference type="NCBI Taxonomy" id="71465"/>
    <lineage>
        <taxon>Eukaryota</taxon>
        <taxon>Metazoa</taxon>
        <taxon>Ecdysozoa</taxon>
        <taxon>Nematoda</taxon>
        <taxon>Chromadorea</taxon>
        <taxon>Rhabditida</taxon>
        <taxon>Rhabditina</taxon>
        <taxon>Rhabditomorpha</taxon>
        <taxon>Strongyloidea</taxon>
        <taxon>Strongylidae</taxon>
        <taxon>Cylicostephanus</taxon>
    </lineage>
</organism>
<sequence length="134" mass="15049">MRRESVQEIMEKVSTPLVPKGTKGKPPKIVEVPDSVTVVENETAILQCKIEGDPVPTIKWSKGNREILNGGRFRHMTDGETNTVSLALLKCRSQVRRDFREKKQGEGGGEGDEGVVECRLLLTSCFRHRLDELF</sequence>
<keyword evidence="6" id="KW-1185">Reference proteome</keyword>
<evidence type="ECO:0000313" key="5">
    <source>
        <dbReference type="EMBL" id="VDK62025.1"/>
    </source>
</evidence>
<dbReference type="OrthoDB" id="5846711at2759"/>
<keyword evidence="1" id="KW-0677">Repeat</keyword>
<dbReference type="InterPro" id="IPR036179">
    <property type="entry name" value="Ig-like_dom_sf"/>
</dbReference>
<dbReference type="InterPro" id="IPR013098">
    <property type="entry name" value="Ig_I-set"/>
</dbReference>
<dbReference type="InterPro" id="IPR007110">
    <property type="entry name" value="Ig-like_dom"/>
</dbReference>
<dbReference type="SUPFAM" id="SSF48726">
    <property type="entry name" value="Immunoglobulin"/>
    <property type="match status" value="1"/>
</dbReference>
<evidence type="ECO:0000259" key="4">
    <source>
        <dbReference type="PROSITE" id="PS50835"/>
    </source>
</evidence>
<dbReference type="InterPro" id="IPR051170">
    <property type="entry name" value="Neural/epithelial_adhesion"/>
</dbReference>
<dbReference type="PANTHER" id="PTHR12231">
    <property type="entry name" value="CTX-RELATED TYPE I TRANSMEMBRANE PROTEIN"/>
    <property type="match status" value="1"/>
</dbReference>
<reference evidence="5 6" key="1">
    <citation type="submission" date="2018-11" db="EMBL/GenBank/DDBJ databases">
        <authorList>
            <consortium name="Pathogen Informatics"/>
        </authorList>
    </citation>
    <scope>NUCLEOTIDE SEQUENCE [LARGE SCALE GENOMIC DNA]</scope>
</reference>
<evidence type="ECO:0000256" key="3">
    <source>
        <dbReference type="ARBA" id="ARBA00023319"/>
    </source>
</evidence>
<evidence type="ECO:0000256" key="1">
    <source>
        <dbReference type="ARBA" id="ARBA00022737"/>
    </source>
</evidence>
<keyword evidence="3" id="KW-0393">Immunoglobulin domain</keyword>
<dbReference type="PROSITE" id="PS50835">
    <property type="entry name" value="IG_LIKE"/>
    <property type="match status" value="1"/>
</dbReference>
<evidence type="ECO:0000313" key="6">
    <source>
        <dbReference type="Proteomes" id="UP000271889"/>
    </source>
</evidence>